<sequence length="70" mass="8307">MGIRRFDFPEGINYSVKLNDILEKLSKLNPLNLLNLRTYEYKFKNFLRSLALGMKPTVPWDVKVKLMEVF</sequence>
<protein>
    <submittedName>
        <fullName evidence="1">Uncharacterized protein</fullName>
    </submittedName>
</protein>
<dbReference type="Pfam" id="PF09561">
    <property type="entry name" value="RE_HpaII"/>
    <property type="match status" value="1"/>
</dbReference>
<evidence type="ECO:0000313" key="2">
    <source>
        <dbReference type="Proteomes" id="UP000007472"/>
    </source>
</evidence>
<dbReference type="REBASE" id="31742">
    <property type="entry name" value="TeqORF222P"/>
</dbReference>
<proteinExistence type="predicted"/>
<dbReference type="EMBL" id="CP002456">
    <property type="protein sequence ID" value="ADU91175.1"/>
    <property type="molecule type" value="Genomic_DNA"/>
</dbReference>
<name>A0A654KFL7_TAYEM</name>
<organism evidence="1 2">
    <name type="scientific">Taylorella equigenitalis (strain MCE9)</name>
    <dbReference type="NCBI Taxonomy" id="937774"/>
    <lineage>
        <taxon>Bacteria</taxon>
        <taxon>Pseudomonadati</taxon>
        <taxon>Pseudomonadota</taxon>
        <taxon>Betaproteobacteria</taxon>
        <taxon>Burkholderiales</taxon>
        <taxon>Alcaligenaceae</taxon>
        <taxon>Taylorella</taxon>
    </lineage>
</organism>
<reference evidence="1 2" key="1">
    <citation type="journal article" date="2011" name="J. Bacteriol.">
        <title>Genome sequence of Taylorella equigenitalis MCE9, the causative agent of contagious equine metritis.</title>
        <authorList>
            <person name="Hebert L."/>
            <person name="Moumen B."/>
            <person name="Duquesne F."/>
            <person name="Breuil M.F."/>
            <person name="Laugier C."/>
            <person name="Batto J.M."/>
            <person name="Renault P."/>
            <person name="Petry S."/>
        </authorList>
    </citation>
    <scope>NUCLEOTIDE SEQUENCE [LARGE SCALE GENOMIC DNA]</scope>
    <source>
        <strain evidence="1 2">MCE9</strain>
    </source>
</reference>
<accession>A0A654KFL7</accession>
<gene>
    <name evidence="1" type="ordered locus">TEQUI_0222</name>
</gene>
<dbReference type="InterPro" id="IPR019062">
    <property type="entry name" value="Restrct_endonuc_II_HpaII"/>
</dbReference>
<dbReference type="AlphaFoldDB" id="A0A654KFL7"/>
<evidence type="ECO:0000313" key="1">
    <source>
        <dbReference type="EMBL" id="ADU91175.1"/>
    </source>
</evidence>
<dbReference type="KEGG" id="teq:TEQUI_0222"/>
<dbReference type="Proteomes" id="UP000007472">
    <property type="component" value="Chromosome"/>
</dbReference>